<feature type="chain" id="PRO_5021311862" evidence="5">
    <location>
        <begin position="24"/>
        <end position="517"/>
    </location>
</feature>
<dbReference type="InterPro" id="IPR011050">
    <property type="entry name" value="Pectin_lyase_fold/virulence"/>
</dbReference>
<dbReference type="SMART" id="SM00710">
    <property type="entry name" value="PbH1"/>
    <property type="match status" value="6"/>
</dbReference>
<gene>
    <name evidence="6" type="ORF">EZ315_13430</name>
</gene>
<dbReference type="EMBL" id="SJSA01000002">
    <property type="protein sequence ID" value="TGG36829.1"/>
    <property type="molecule type" value="Genomic_DNA"/>
</dbReference>
<dbReference type="SUPFAM" id="SSF51126">
    <property type="entry name" value="Pectin lyase-like"/>
    <property type="match status" value="1"/>
</dbReference>
<dbReference type="PANTHER" id="PTHR31339">
    <property type="entry name" value="PECTIN LYASE-RELATED"/>
    <property type="match status" value="1"/>
</dbReference>
<sequence length="517" mass="56387">MKLPSTIVAFALTIMLGSSAANAGNYDALYEGLQFEMPKIDRPVFPSRAVSLTDFGAVADGVSLNTKAFANAIDYLSSRGGGTLNVPAGVWLTGPIVLKSNINLHLDGGALITFSGDDSLYETKYVVYEGFEAWRTQSPITGENLENIAITGEGVIDGNGGMWRPVKRDKMSGAEWKNLTAKGGIVVDDRTWYPSQSYIDGMEYSQKSDRDRAALTKEEAARIKRYLRPVMIQLVKCRNVFLQGVTFQNSPAWNVHPLMCENLIVDGVFIKNPFFAQNGDGLDVESCRNVIIYRSTLDVGDDAICLKSGKDEAGRKRGIPTENVIVRDCRVYHGHGGFVVGSEMSGGVTNVSVADCQFIGTDVGLRFKSTRGRGGVVKNIYIDNVNMLDISGDAITFDLYYWVKNAPAAIPPVDETTPQFRDIYINDVTSFRSGKALKFNGIPEMPIENIHVTNSVFTAREGGLLSESKGIELRNVTIRPDEGPAMTVNNVTDASLTDCSFISEPSVVYTGTNKNVK</sequence>
<dbReference type="RefSeq" id="WP_135472538.1">
    <property type="nucleotide sequence ID" value="NZ_CASJDB010000032.1"/>
</dbReference>
<name>A0A4Z0V134_9BACT</name>
<dbReference type="PANTHER" id="PTHR31339:SF9">
    <property type="entry name" value="PLASMIN AND FIBRONECTIN-BINDING PROTEIN A"/>
    <property type="match status" value="1"/>
</dbReference>
<evidence type="ECO:0000313" key="7">
    <source>
        <dbReference type="Proteomes" id="UP000297635"/>
    </source>
</evidence>
<evidence type="ECO:0000256" key="2">
    <source>
        <dbReference type="ARBA" id="ARBA00022801"/>
    </source>
</evidence>
<dbReference type="PROSITE" id="PS00502">
    <property type="entry name" value="POLYGALACTURONASE"/>
    <property type="match status" value="1"/>
</dbReference>
<dbReference type="InterPro" id="IPR006626">
    <property type="entry name" value="PbH1"/>
</dbReference>
<dbReference type="Pfam" id="PF00295">
    <property type="entry name" value="Glyco_hydro_28"/>
    <property type="match status" value="1"/>
</dbReference>
<evidence type="ECO:0000256" key="1">
    <source>
        <dbReference type="ARBA" id="ARBA00008834"/>
    </source>
</evidence>
<keyword evidence="7" id="KW-1185">Reference proteome</keyword>
<comment type="caution">
    <text evidence="6">The sequence shown here is derived from an EMBL/GenBank/DDBJ whole genome shotgun (WGS) entry which is preliminary data.</text>
</comment>
<evidence type="ECO:0000313" key="6">
    <source>
        <dbReference type="EMBL" id="TGG36829.1"/>
    </source>
</evidence>
<dbReference type="GO" id="GO:0005975">
    <property type="term" value="P:carbohydrate metabolic process"/>
    <property type="evidence" value="ECO:0007669"/>
    <property type="project" value="InterPro"/>
</dbReference>
<dbReference type="InterPro" id="IPR000743">
    <property type="entry name" value="Glyco_hydro_28"/>
</dbReference>
<dbReference type="InterPro" id="IPR051801">
    <property type="entry name" value="GH28_Enzymes"/>
</dbReference>
<dbReference type="GO" id="GO:0004650">
    <property type="term" value="F:polygalacturonase activity"/>
    <property type="evidence" value="ECO:0007669"/>
    <property type="project" value="InterPro"/>
</dbReference>
<proteinExistence type="inferred from homology"/>
<dbReference type="Proteomes" id="UP000297635">
    <property type="component" value="Unassembled WGS sequence"/>
</dbReference>
<dbReference type="InterPro" id="IPR012334">
    <property type="entry name" value="Pectin_lyas_fold"/>
</dbReference>
<reference evidence="6 7" key="1">
    <citation type="submission" date="2019-02" db="EMBL/GenBank/DDBJ databases">
        <title>Isolation and identification of novel species under the genus Muribaculum.</title>
        <authorList>
            <person name="Miyake S."/>
            <person name="Ding Y."/>
            <person name="Low A."/>
            <person name="Soh M."/>
            <person name="Seedorf H."/>
        </authorList>
    </citation>
    <scope>NUCLEOTIDE SEQUENCE [LARGE SCALE GENOMIC DNA]</scope>
    <source>
        <strain evidence="6 7">TLL-A3</strain>
    </source>
</reference>
<dbReference type="GeneID" id="82150794"/>
<dbReference type="Gene3D" id="2.160.20.10">
    <property type="entry name" value="Single-stranded right-handed beta-helix, Pectin lyase-like"/>
    <property type="match status" value="1"/>
</dbReference>
<organism evidence="6 7">
    <name type="scientific">Duncaniella freteri</name>
    <dbReference type="NCBI Taxonomy" id="2530391"/>
    <lineage>
        <taxon>Bacteria</taxon>
        <taxon>Pseudomonadati</taxon>
        <taxon>Bacteroidota</taxon>
        <taxon>Bacteroidia</taxon>
        <taxon>Bacteroidales</taxon>
        <taxon>Muribaculaceae</taxon>
        <taxon>Duncaniella</taxon>
    </lineage>
</organism>
<accession>A0A4Z0V134</accession>
<feature type="signal peptide" evidence="5">
    <location>
        <begin position="1"/>
        <end position="23"/>
    </location>
</feature>
<keyword evidence="2 4" id="KW-0378">Hydrolase</keyword>
<evidence type="ECO:0000256" key="3">
    <source>
        <dbReference type="ARBA" id="ARBA00023295"/>
    </source>
</evidence>
<evidence type="ECO:0000256" key="5">
    <source>
        <dbReference type="SAM" id="SignalP"/>
    </source>
</evidence>
<dbReference type="AlphaFoldDB" id="A0A4Z0V134"/>
<keyword evidence="5" id="KW-0732">Signal</keyword>
<evidence type="ECO:0000256" key="4">
    <source>
        <dbReference type="RuleBase" id="RU361169"/>
    </source>
</evidence>
<protein>
    <submittedName>
        <fullName evidence="6">Glycoside hydrolase family 28 protein</fullName>
    </submittedName>
</protein>
<keyword evidence="3 4" id="KW-0326">Glycosidase</keyword>
<comment type="similarity">
    <text evidence="1 4">Belongs to the glycosyl hydrolase 28 family.</text>
</comment>